<dbReference type="GO" id="GO:0003714">
    <property type="term" value="F:transcription corepressor activity"/>
    <property type="evidence" value="ECO:0007669"/>
    <property type="project" value="InterPro"/>
</dbReference>
<dbReference type="OMA" id="ERADEWC"/>
<comment type="caution">
    <text evidence="2">The sequence shown here is derived from an EMBL/GenBank/DDBJ whole genome shotgun (WGS) entry which is preliminary data.</text>
</comment>
<name>A0A0E9NHK6_SAICN</name>
<organism evidence="2 3">
    <name type="scientific">Saitoella complicata (strain BCRC 22490 / CBS 7301 / JCM 7358 / NBRC 10748 / NRRL Y-17804)</name>
    <dbReference type="NCBI Taxonomy" id="698492"/>
    <lineage>
        <taxon>Eukaryota</taxon>
        <taxon>Fungi</taxon>
        <taxon>Dikarya</taxon>
        <taxon>Ascomycota</taxon>
        <taxon>Taphrinomycotina</taxon>
        <taxon>Taphrinomycotina incertae sedis</taxon>
        <taxon>Saitoella</taxon>
    </lineage>
</organism>
<dbReference type="Proteomes" id="UP000033140">
    <property type="component" value="Unassembled WGS sequence"/>
</dbReference>
<gene>
    <name evidence="2" type="ORF">G7K_3329-t1</name>
</gene>
<feature type="region of interest" description="Disordered" evidence="1">
    <location>
        <begin position="85"/>
        <end position="217"/>
    </location>
</feature>
<dbReference type="EMBL" id="BACD03000020">
    <property type="protein sequence ID" value="GAO49171.1"/>
    <property type="molecule type" value="Genomic_DNA"/>
</dbReference>
<feature type="compositionally biased region" description="Polar residues" evidence="1">
    <location>
        <begin position="375"/>
        <end position="403"/>
    </location>
</feature>
<sequence length="640" mass="69475">MRLLFSQRQLAYVWHRSYSSSTSSTIVARGRYTPIASFISCGPYPSSVIQPRRCSAYIQHTSPLTSLQTVSDALLSTTIAEMEPPPILPPLVNSKTDPSSSPDHDHDYDPFIKPEHPSHLPLPLTISAYASPPTSDAPTPSSAPPSLSHRPHPGLPLPLPSRTLSIQSLCDPGPPSLATPRTESVWSLDDGSTAGTSYAGGGRDDDQMSFTSGVSMEDPDVRLAAEALGSLRADLDSRHTQSPATIPHTHPRPGPRHVQEEGFVSRVSTYPVVSTAVRAYEGGKNMSNVFKYGAEMVESVARPVVRPFDDILCRGLDTIERRYSQPTQPRPELAPAPVAEHRRERNGYGQEYPEARTPTAPTPTSSHKRKRTDDPQTSPLTSTSTNLELATIPQTSTELTTRNSPSRWQTVLVGAGGLGAAMSEESLKSLRYCLQWLRYANDHLAATISTLQSLLVSFSNVGGGTMGRGNEGAVAQSTELSRRVAVIKQDIVETLRKVVGVVSHYAGASLPEPARGRVRAYVLSLPGRWAAVAQAQDPVSQPHGHLNGHHGPSPEERSAGRVLTLAKESLDCLWGVTGIVAEVLERADEWCERLGRSRGDVLTEEWQPGMGGVRGLLMEREERDGDQSMGEEEVEMKKEV</sequence>
<protein>
    <recommendedName>
        <fullName evidence="4">Opi1-domain-containing protein</fullName>
    </recommendedName>
</protein>
<keyword evidence="3" id="KW-1185">Reference proteome</keyword>
<dbReference type="GO" id="GO:0005634">
    <property type="term" value="C:nucleus"/>
    <property type="evidence" value="ECO:0007669"/>
    <property type="project" value="TreeGrafter"/>
</dbReference>
<dbReference type="STRING" id="698492.A0A0E9NHK6"/>
<dbReference type="PANTHER" id="PTHR38406">
    <property type="entry name" value="TRANSCRIPTIONAL REPRESSOR OPI1"/>
    <property type="match status" value="1"/>
</dbReference>
<reference evidence="2 3" key="1">
    <citation type="journal article" date="2011" name="J. Gen. Appl. Microbiol.">
        <title>Draft genome sequencing of the enigmatic yeast Saitoella complicata.</title>
        <authorList>
            <person name="Nishida H."/>
            <person name="Hamamoto M."/>
            <person name="Sugiyama J."/>
        </authorList>
    </citation>
    <scope>NUCLEOTIDE SEQUENCE [LARGE SCALE GENOMIC DNA]</scope>
    <source>
        <strain evidence="2 3">NRRL Y-17804</strain>
    </source>
</reference>
<dbReference type="GO" id="GO:0030968">
    <property type="term" value="P:endoplasmic reticulum unfolded protein response"/>
    <property type="evidence" value="ECO:0007669"/>
    <property type="project" value="TreeGrafter"/>
</dbReference>
<dbReference type="GO" id="GO:0005783">
    <property type="term" value="C:endoplasmic reticulum"/>
    <property type="evidence" value="ECO:0007669"/>
    <property type="project" value="TreeGrafter"/>
</dbReference>
<accession>A0A0E9NHK6</accession>
<reference evidence="2 3" key="3">
    <citation type="journal article" date="2015" name="Genome Announc.">
        <title>Draft Genome Sequence of the Archiascomycetous Yeast Saitoella complicata.</title>
        <authorList>
            <person name="Yamauchi K."/>
            <person name="Kondo S."/>
            <person name="Hamamoto M."/>
            <person name="Takahashi Y."/>
            <person name="Ogura Y."/>
            <person name="Hayashi T."/>
            <person name="Nishida H."/>
        </authorList>
    </citation>
    <scope>NUCLEOTIDE SEQUENCE [LARGE SCALE GENOMIC DNA]</scope>
    <source>
        <strain evidence="2 3">NRRL Y-17804</strain>
    </source>
</reference>
<dbReference type="GO" id="GO:0008654">
    <property type="term" value="P:phospholipid biosynthetic process"/>
    <property type="evidence" value="ECO:0007669"/>
    <property type="project" value="TreeGrafter"/>
</dbReference>
<evidence type="ECO:0000313" key="3">
    <source>
        <dbReference type="Proteomes" id="UP000033140"/>
    </source>
</evidence>
<feature type="region of interest" description="Disordered" evidence="1">
    <location>
        <begin position="237"/>
        <end position="258"/>
    </location>
</feature>
<dbReference type="PANTHER" id="PTHR38406:SF1">
    <property type="entry name" value="TRANSCRIPTIONAL REPRESSOR OPI1"/>
    <property type="match status" value="1"/>
</dbReference>
<dbReference type="InterPro" id="IPR013927">
    <property type="entry name" value="TF_Opi1_Ccg-8"/>
</dbReference>
<reference evidence="2 3" key="2">
    <citation type="journal article" date="2014" name="J. Gen. Appl. Microbiol.">
        <title>The early diverging ascomycetous budding yeast Saitoella complicata has three histone deacetylases belonging to the Clr6, Hos2, and Rpd3 lineages.</title>
        <authorList>
            <person name="Nishida H."/>
            <person name="Matsumoto T."/>
            <person name="Kondo S."/>
            <person name="Hamamoto M."/>
            <person name="Yoshikawa H."/>
        </authorList>
    </citation>
    <scope>NUCLEOTIDE SEQUENCE [LARGE SCALE GENOMIC DNA]</scope>
    <source>
        <strain evidence="2 3">NRRL Y-17804</strain>
    </source>
</reference>
<feature type="compositionally biased region" description="Basic and acidic residues" evidence="1">
    <location>
        <begin position="102"/>
        <end position="118"/>
    </location>
</feature>
<evidence type="ECO:0000313" key="2">
    <source>
        <dbReference type="EMBL" id="GAO49171.1"/>
    </source>
</evidence>
<feature type="compositionally biased region" description="Low complexity" evidence="1">
    <location>
        <begin position="355"/>
        <end position="364"/>
    </location>
</feature>
<dbReference type="AlphaFoldDB" id="A0A0E9NHK6"/>
<dbReference type="Pfam" id="PF08618">
    <property type="entry name" value="Opi1"/>
    <property type="match status" value="3"/>
</dbReference>
<evidence type="ECO:0000256" key="1">
    <source>
        <dbReference type="SAM" id="MobiDB-lite"/>
    </source>
</evidence>
<evidence type="ECO:0008006" key="4">
    <source>
        <dbReference type="Google" id="ProtNLM"/>
    </source>
</evidence>
<proteinExistence type="predicted"/>
<feature type="region of interest" description="Disordered" evidence="1">
    <location>
        <begin position="322"/>
        <end position="403"/>
    </location>
</feature>
<feature type="region of interest" description="Disordered" evidence="1">
    <location>
        <begin position="538"/>
        <end position="559"/>
    </location>
</feature>
<dbReference type="GO" id="GO:0006357">
    <property type="term" value="P:regulation of transcription by RNA polymerase II"/>
    <property type="evidence" value="ECO:0007669"/>
    <property type="project" value="TreeGrafter"/>
</dbReference>
<feature type="compositionally biased region" description="Low complexity" evidence="1">
    <location>
        <begin position="127"/>
        <end position="148"/>
    </location>
</feature>